<dbReference type="AlphaFoldDB" id="A0A1T1NW49"/>
<evidence type="ECO:0000313" key="5">
    <source>
        <dbReference type="EMBL" id="OOW67436.1"/>
    </source>
</evidence>
<evidence type="ECO:0000313" key="6">
    <source>
        <dbReference type="Proteomes" id="UP000190559"/>
    </source>
</evidence>
<dbReference type="InterPro" id="IPR054613">
    <property type="entry name" value="Peptidase_S78_dom"/>
</dbReference>
<feature type="domain" description="Prohead serine protease" evidence="4">
    <location>
        <begin position="48"/>
        <end position="153"/>
    </location>
</feature>
<keyword evidence="3" id="KW-0378">Hydrolase</keyword>
<keyword evidence="1" id="KW-1188">Viral release from host cell</keyword>
<accession>A0A1T1NW49</accession>
<dbReference type="GO" id="GO:0008233">
    <property type="term" value="F:peptidase activity"/>
    <property type="evidence" value="ECO:0007669"/>
    <property type="project" value="UniProtKB-KW"/>
</dbReference>
<dbReference type="RefSeq" id="WP_078564770.1">
    <property type="nucleotide sequence ID" value="NZ_LOJW01000040.1"/>
</dbReference>
<comment type="caution">
    <text evidence="5">The sequence shown here is derived from an EMBL/GenBank/DDBJ whole genome shotgun (WGS) entry which is preliminary data.</text>
</comment>
<protein>
    <recommendedName>
        <fullName evidence="4">Prohead serine protease domain-containing protein</fullName>
    </recommendedName>
</protein>
<dbReference type="GO" id="GO:0006508">
    <property type="term" value="P:proteolysis"/>
    <property type="evidence" value="ECO:0007669"/>
    <property type="project" value="UniProtKB-KW"/>
</dbReference>
<evidence type="ECO:0000256" key="3">
    <source>
        <dbReference type="ARBA" id="ARBA00022801"/>
    </source>
</evidence>
<dbReference type="Proteomes" id="UP000190559">
    <property type="component" value="Unassembled WGS sequence"/>
</dbReference>
<proteinExistence type="predicted"/>
<name>A0A1T1NW49_9XANT</name>
<sequence>MKTEERAYSVLEVKSYDDDQRIITGWATTPEPDRYGDIVEPLGAKFAAELPLLWQHRHDSPVGIVKFGKPTKQGIPFSASVAKIETPGALKDMCDLAWQSVKEKLVRGVSIGFRPLEYSYMDGGGIRFTETEIYELSLVTIPANAAATIQTIKAMDTSGSRRAVSYGVPLIQRKPAPVERPGGGAVKLLH</sequence>
<evidence type="ECO:0000256" key="1">
    <source>
        <dbReference type="ARBA" id="ARBA00022612"/>
    </source>
</evidence>
<organism evidence="5 6">
    <name type="scientific">Xanthomonas axonopodis pv. melhusii</name>
    <dbReference type="NCBI Taxonomy" id="487834"/>
    <lineage>
        <taxon>Bacteria</taxon>
        <taxon>Pseudomonadati</taxon>
        <taxon>Pseudomonadota</taxon>
        <taxon>Gammaproteobacteria</taxon>
        <taxon>Lysobacterales</taxon>
        <taxon>Lysobacteraceae</taxon>
        <taxon>Xanthomonas</taxon>
    </lineage>
</organism>
<gene>
    <name evidence="5" type="ORF">Xmlh_17380</name>
</gene>
<dbReference type="Pfam" id="PF04586">
    <property type="entry name" value="Peptidase_S78"/>
    <property type="match status" value="1"/>
</dbReference>
<reference evidence="5 6" key="1">
    <citation type="submission" date="2015-12" db="EMBL/GenBank/DDBJ databases">
        <authorList>
            <person name="Shamseldin A."/>
            <person name="Moawad H."/>
            <person name="Abd El-Rahim W.M."/>
            <person name="Sadowsky M.J."/>
        </authorList>
    </citation>
    <scope>NUCLEOTIDE SEQUENCE [LARGE SCALE GENOMIC DNA]</scope>
    <source>
        <strain evidence="5 6">LMG9050</strain>
    </source>
</reference>
<keyword evidence="2" id="KW-0645">Protease</keyword>
<evidence type="ECO:0000256" key="2">
    <source>
        <dbReference type="ARBA" id="ARBA00022670"/>
    </source>
</evidence>
<evidence type="ECO:0000259" key="4">
    <source>
        <dbReference type="Pfam" id="PF04586"/>
    </source>
</evidence>
<dbReference type="EMBL" id="LOJW01000040">
    <property type="protein sequence ID" value="OOW67436.1"/>
    <property type="molecule type" value="Genomic_DNA"/>
</dbReference>